<dbReference type="Proteomes" id="UP000595437">
    <property type="component" value="Chromosome 5"/>
</dbReference>
<evidence type="ECO:0000313" key="2">
    <source>
        <dbReference type="Proteomes" id="UP000595437"/>
    </source>
</evidence>
<proteinExistence type="predicted"/>
<feature type="non-terminal residue" evidence="1">
    <location>
        <position position="1"/>
    </location>
</feature>
<reference evidence="2" key="1">
    <citation type="submission" date="2021-01" db="EMBL/GenBank/DDBJ databases">
        <title>Caligus Genome Assembly.</title>
        <authorList>
            <person name="Gallardo-Escarate C."/>
        </authorList>
    </citation>
    <scope>NUCLEOTIDE SEQUENCE [LARGE SCALE GENOMIC DNA]</scope>
</reference>
<name>A0A7T8KFP8_CALRO</name>
<gene>
    <name evidence="1" type="ORF">FKW44_008115</name>
</gene>
<keyword evidence="2" id="KW-1185">Reference proteome</keyword>
<protein>
    <submittedName>
        <fullName evidence="1">Uncharacterized protein</fullName>
    </submittedName>
</protein>
<dbReference type="AlphaFoldDB" id="A0A7T8KFP8"/>
<sequence length="57" mass="6497">HSAIMTAVQYLAFTVKIHTITTVPWKYVGDLVRFIRLAPLDIFNFYNGLRDSTGNLP</sequence>
<organism evidence="1 2">
    <name type="scientific">Caligus rogercresseyi</name>
    <name type="common">Sea louse</name>
    <dbReference type="NCBI Taxonomy" id="217165"/>
    <lineage>
        <taxon>Eukaryota</taxon>
        <taxon>Metazoa</taxon>
        <taxon>Ecdysozoa</taxon>
        <taxon>Arthropoda</taxon>
        <taxon>Crustacea</taxon>
        <taxon>Multicrustacea</taxon>
        <taxon>Hexanauplia</taxon>
        <taxon>Copepoda</taxon>
        <taxon>Siphonostomatoida</taxon>
        <taxon>Caligidae</taxon>
        <taxon>Caligus</taxon>
    </lineage>
</organism>
<evidence type="ECO:0000313" key="1">
    <source>
        <dbReference type="EMBL" id="QQP55064.1"/>
    </source>
</evidence>
<dbReference type="EMBL" id="CP045894">
    <property type="protein sequence ID" value="QQP55064.1"/>
    <property type="molecule type" value="Genomic_DNA"/>
</dbReference>
<accession>A0A7T8KFP8</accession>